<keyword evidence="1 5" id="KW-0245">EGF-like domain</keyword>
<dbReference type="PANTHER" id="PTHR14949:SF51">
    <property type="entry name" value="VON WILLEBRAND FACTOR D AND EGF DOMAIN-CONTAINING PROTEIN"/>
    <property type="match status" value="1"/>
</dbReference>
<dbReference type="InterPro" id="IPR001846">
    <property type="entry name" value="VWF_type-D"/>
</dbReference>
<evidence type="ECO:0000259" key="7">
    <source>
        <dbReference type="PROSITE" id="PS50026"/>
    </source>
</evidence>
<dbReference type="InterPro" id="IPR013032">
    <property type="entry name" value="EGF-like_CS"/>
</dbReference>
<reference evidence="9" key="1">
    <citation type="submission" date="2021-10" db="EMBL/GenBank/DDBJ databases">
        <title>Tropical sea cucumber genome reveals ecological adaptation and Cuvierian tubules defense mechanism.</title>
        <authorList>
            <person name="Chen T."/>
        </authorList>
    </citation>
    <scope>NUCLEOTIDE SEQUENCE</scope>
    <source>
        <strain evidence="9">Nanhai2018</strain>
        <tissue evidence="9">Muscle</tissue>
    </source>
</reference>
<evidence type="ECO:0000313" key="9">
    <source>
        <dbReference type="EMBL" id="KAJ8019596.1"/>
    </source>
</evidence>
<feature type="region of interest" description="Disordered" evidence="6">
    <location>
        <begin position="733"/>
        <end position="755"/>
    </location>
</feature>
<dbReference type="PROSITE" id="PS51233">
    <property type="entry name" value="VWFD"/>
    <property type="match status" value="1"/>
</dbReference>
<dbReference type="InterPro" id="IPR058727">
    <property type="entry name" value="Helical_Vwde"/>
</dbReference>
<dbReference type="OrthoDB" id="382013at2759"/>
<feature type="domain" description="EGF-like" evidence="7">
    <location>
        <begin position="1184"/>
        <end position="1220"/>
    </location>
</feature>
<dbReference type="Pfam" id="PF25024">
    <property type="entry name" value="EGF_TEN"/>
    <property type="match status" value="1"/>
</dbReference>
<evidence type="ECO:0000256" key="3">
    <source>
        <dbReference type="ARBA" id="ARBA00022737"/>
    </source>
</evidence>
<dbReference type="SMART" id="SM00216">
    <property type="entry name" value="VWD"/>
    <property type="match status" value="1"/>
</dbReference>
<feature type="disulfide bond" evidence="5">
    <location>
        <begin position="1576"/>
        <end position="1585"/>
    </location>
</feature>
<dbReference type="InterPro" id="IPR050969">
    <property type="entry name" value="Dev_Signal_Modulators"/>
</dbReference>
<keyword evidence="4 5" id="KW-1015">Disulfide bond</keyword>
<sequence length="1597" mass="177089">MWMLERTFWFVRVVVRLWVIFYLSSFTLGQYECTENGHRVLSNPYRSEEYVASSTNELLCDRSLDRGWYKFEIFDKNAEMPTQCVQVNQCGTGAPIWLNTEGHSLPASGHSRRYSACVVWQMNRHITDNTCCFFSFPVTVTNCGDFFVYYLTPARGCYMAYCAAEARPKCGPGEISPDGFAPCRKSFPAILGLPEVEAVVFLDSVQLRCSFTVMESSNSTWKVYSVTWYKAERGSDMFRLVKSEDTYGNSVTLDLNDFRMGDQVLCTVQAFFNNTRELMSPPIESDPFHISVQVSPTTLNITEDGKRHLISFQSSIPLRCPSSNPDCEIRIPLSVTTDEPSPDISLSDCAVTFIPQTCSRSEERCRQAFVYTLALTDFVTDPYRISKIITGPIRSSDPFWDHYDPLDVEVTVMDTPGGYCYSFTDPHFITFDKKKYSFFKTGTFVMYRSNSREFEVHSRFWQCSNSANSVSCNCGFVVREDNDVISVDMCQGEPYDSDVDIQVRSGQPLTDGIKILEAKGGKKITIEFPSGAYVRADVSDWGMSITLRVPPMDFGQTVGLCGTFDGDSSNDFHDNFNTMKLDPGTTEAVDFVERWRLRDGGMFRSLPSSSAFDFRLPSCTCRTENHVHEAGEEGTVSGLPCLGENCQSTCNRYDYVQSKPTIRSKDVTKRYAGSMTDFGPLSFQESDGFEILHPQEGLPGQGIPLPDLESDAIDIDSSQPDFNLVSINTLHGRQKRTSNNARKRQTLKERRKRQLGEMEAGAITDFFKLLNLDFPTFPISTGSRTGNLIESYSFPPDDKAPDLLPLTPTWPTPSKITEDQAQEICEDTLKHSSLGRLCGEEGMGSDEYVLDAINLCMSDIQLTDDPTWRFETIPLLENLCEAAIERTGKTMRKRKDLESILNCPNNCSQNGICEVYGCRCNDGFKEVDCSKEDGIPILLHVEKNGLCDNRQSSCDQIKLNIEGIEESSTVDCIFSNPKVLFSKDEPSEITIRVPARVINRRTVVCPVGELENSLERSLEPSSFRQWDVKVSQDGHISMENLTLTFYDSNCIQCDWKGECIVRNGTCFIDGVCYARREEKTSDPCLLCLPNNNPLGWSKLDANLPPFANIPIRPIYSLPGQSIQLQLEALDPEGHALSYVAQTSRGTISNDGLFTWNPRRAGVFQIPVEISDICGANVEFEVQIEVFACTCQNGGSCSLDPISGPPVTCVCAEGYTGPYCEQDTRTCMQLCEHGECISVTGRDTCVCQPGYTGETCSSLTDPCDSNPCYEGVRCFSVGTQSFICGSCPRGMTGNGQVCKSPSCANCPRNAVCNRHQNCVCPAGRGGNGCLTAMCNPPCQNNGRCVRPNVCHCPPGFRGPTCEEENVCVPLCRNRGRCTKHNTCVCRKGFFGNRCEATNCGLQCENGGYCSGVLQCRCKTGYTGTTCAIPVCSPHCRNGGICVRPGVCSCPRGFHGSNCQIAICSHSCLNGGTCMRQNVCICQPGYSGRRCQTPTCEPRCMNGGRCVAPNRCSCPSGYKGKKCHKAICVTHCRNGGTCVKPNVCACKSGYTGSSCQTAVCNRPCMYGGRCVERDRCQCRPGRRGRYCEKPTRRRGSSTR</sequence>
<dbReference type="Pfam" id="PF00094">
    <property type="entry name" value="VWD"/>
    <property type="match status" value="1"/>
</dbReference>
<dbReference type="Gene3D" id="2.60.120.260">
    <property type="entry name" value="Galactose-binding domain-like"/>
    <property type="match status" value="1"/>
</dbReference>
<evidence type="ECO:0000256" key="4">
    <source>
        <dbReference type="ARBA" id="ARBA00023157"/>
    </source>
</evidence>
<feature type="domain" description="EGF-like" evidence="7">
    <location>
        <begin position="1329"/>
        <end position="1361"/>
    </location>
</feature>
<feature type="domain" description="EGF-like" evidence="7">
    <location>
        <begin position="1554"/>
        <end position="1586"/>
    </location>
</feature>
<dbReference type="CDD" id="cd00054">
    <property type="entry name" value="EGF_CA"/>
    <property type="match status" value="1"/>
</dbReference>
<feature type="disulfide bond" evidence="5">
    <location>
        <begin position="1384"/>
        <end position="1393"/>
    </location>
</feature>
<feature type="disulfide bond" evidence="5">
    <location>
        <begin position="1398"/>
        <end position="1408"/>
    </location>
</feature>
<evidence type="ECO:0000256" key="1">
    <source>
        <dbReference type="ARBA" id="ARBA00022536"/>
    </source>
</evidence>
<feature type="disulfide bond" evidence="5">
    <location>
        <begin position="1480"/>
        <end position="1489"/>
    </location>
</feature>
<feature type="disulfide bond" evidence="5">
    <location>
        <begin position="1558"/>
        <end position="1568"/>
    </location>
</feature>
<feature type="domain" description="EGF-like" evidence="7">
    <location>
        <begin position="1491"/>
        <end position="1522"/>
    </location>
</feature>
<keyword evidence="2" id="KW-0732">Signal</keyword>
<dbReference type="SUPFAM" id="SSF57196">
    <property type="entry name" value="EGF/Laminin"/>
    <property type="match status" value="1"/>
</dbReference>
<feature type="compositionally biased region" description="Basic residues" evidence="6">
    <location>
        <begin position="733"/>
        <end position="753"/>
    </location>
</feature>
<dbReference type="Proteomes" id="UP001152320">
    <property type="component" value="Chromosome 23"/>
</dbReference>
<evidence type="ECO:0000256" key="6">
    <source>
        <dbReference type="SAM" id="MobiDB-lite"/>
    </source>
</evidence>
<dbReference type="Pfam" id="PF12661">
    <property type="entry name" value="hEGF"/>
    <property type="match status" value="1"/>
</dbReference>
<evidence type="ECO:0000256" key="5">
    <source>
        <dbReference type="PROSITE-ProRule" id="PRU00076"/>
    </source>
</evidence>
<feature type="disulfide bond" evidence="5">
    <location>
        <begin position="1416"/>
        <end position="1425"/>
    </location>
</feature>
<dbReference type="PROSITE" id="PS50026">
    <property type="entry name" value="EGF_3"/>
    <property type="match status" value="8"/>
</dbReference>
<feature type="domain" description="EGF-like" evidence="7">
    <location>
        <begin position="1458"/>
        <end position="1490"/>
    </location>
</feature>
<comment type="caution">
    <text evidence="5">Lacks conserved residue(s) required for the propagation of feature annotation.</text>
</comment>
<dbReference type="Pfam" id="PF25776">
    <property type="entry name" value="Ig_VWDE"/>
    <property type="match status" value="1"/>
</dbReference>
<dbReference type="Pfam" id="PF26129">
    <property type="entry name" value="Vwde"/>
    <property type="match status" value="1"/>
</dbReference>
<feature type="disulfide bond" evidence="5">
    <location>
        <begin position="1494"/>
        <end position="1504"/>
    </location>
</feature>
<comment type="caution">
    <text evidence="9">The sequence shown here is derived from an EMBL/GenBank/DDBJ whole genome shotgun (WGS) entry which is preliminary data.</text>
</comment>
<protein>
    <submittedName>
        <fullName evidence="9">von Willebrand factor D and EGF domain-containing protein</fullName>
    </submittedName>
</protein>
<dbReference type="SMART" id="SM00181">
    <property type="entry name" value="EGF"/>
    <property type="match status" value="12"/>
</dbReference>
<keyword evidence="3" id="KW-0677">Repeat</keyword>
<dbReference type="GO" id="GO:0005576">
    <property type="term" value="C:extracellular region"/>
    <property type="evidence" value="ECO:0007669"/>
    <property type="project" value="TreeGrafter"/>
</dbReference>
<dbReference type="PANTHER" id="PTHR14949">
    <property type="entry name" value="EGF-LIKE-DOMAIN, MULTIPLE 7, 8"/>
    <property type="match status" value="1"/>
</dbReference>
<name>A0A9Q1B9K6_HOLLE</name>
<feature type="domain" description="VWFD" evidence="8">
    <location>
        <begin position="418"/>
        <end position="606"/>
    </location>
</feature>
<feature type="disulfide bond" evidence="5">
    <location>
        <begin position="1333"/>
        <end position="1343"/>
    </location>
</feature>
<dbReference type="EMBL" id="JAIZAY010000023">
    <property type="protein sequence ID" value="KAJ8019596.1"/>
    <property type="molecule type" value="Genomic_DNA"/>
</dbReference>
<proteinExistence type="predicted"/>
<feature type="disulfide bond" evidence="5">
    <location>
        <begin position="1366"/>
        <end position="1376"/>
    </location>
</feature>
<dbReference type="Gene3D" id="2.10.25.10">
    <property type="entry name" value="Laminin"/>
    <property type="match status" value="9"/>
</dbReference>
<evidence type="ECO:0000313" key="10">
    <source>
        <dbReference type="Proteomes" id="UP001152320"/>
    </source>
</evidence>
<feature type="disulfide bond" evidence="5">
    <location>
        <begin position="1210"/>
        <end position="1219"/>
    </location>
</feature>
<dbReference type="InterPro" id="IPR000742">
    <property type="entry name" value="EGF"/>
</dbReference>
<feature type="domain" description="EGF-like" evidence="7">
    <location>
        <begin position="1362"/>
        <end position="1394"/>
    </location>
</feature>
<keyword evidence="10" id="KW-1185">Reference proteome</keyword>
<dbReference type="PROSITE" id="PS00022">
    <property type="entry name" value="EGF_1"/>
    <property type="match status" value="6"/>
</dbReference>
<evidence type="ECO:0000256" key="2">
    <source>
        <dbReference type="ARBA" id="ARBA00022729"/>
    </source>
</evidence>
<evidence type="ECO:0000259" key="8">
    <source>
        <dbReference type="PROSITE" id="PS51233"/>
    </source>
</evidence>
<dbReference type="GO" id="GO:0005102">
    <property type="term" value="F:signaling receptor binding"/>
    <property type="evidence" value="ECO:0007669"/>
    <property type="project" value="TreeGrafter"/>
</dbReference>
<feature type="domain" description="EGF-like" evidence="7">
    <location>
        <begin position="1222"/>
        <end position="1256"/>
    </location>
</feature>
<gene>
    <name evidence="9" type="ORF">HOLleu_41246</name>
</gene>
<dbReference type="InterPro" id="IPR013111">
    <property type="entry name" value="EGF_extracell"/>
</dbReference>
<dbReference type="FunFam" id="2.10.25.10:FF:000020">
    <property type="entry name" value="Latent-transforming growth factor beta-binding protein 1"/>
    <property type="match status" value="1"/>
</dbReference>
<dbReference type="InterPro" id="IPR057885">
    <property type="entry name" value="Ig_VWDE"/>
</dbReference>
<accession>A0A9Q1B9K6</accession>
<dbReference type="PROSITE" id="PS01186">
    <property type="entry name" value="EGF_2"/>
    <property type="match status" value="5"/>
</dbReference>
<feature type="domain" description="EGF-like" evidence="7">
    <location>
        <begin position="1395"/>
        <end position="1426"/>
    </location>
</feature>
<organism evidence="9 10">
    <name type="scientific">Holothuria leucospilota</name>
    <name type="common">Black long sea cucumber</name>
    <name type="synonym">Mertensiothuria leucospilota</name>
    <dbReference type="NCBI Taxonomy" id="206669"/>
    <lineage>
        <taxon>Eukaryota</taxon>
        <taxon>Metazoa</taxon>
        <taxon>Echinodermata</taxon>
        <taxon>Eleutherozoa</taxon>
        <taxon>Echinozoa</taxon>
        <taxon>Holothuroidea</taxon>
        <taxon>Aspidochirotacea</taxon>
        <taxon>Aspidochirotida</taxon>
        <taxon>Holothuriidae</taxon>
        <taxon>Holothuria</taxon>
    </lineage>
</organism>
<feature type="disulfide bond" evidence="5">
    <location>
        <begin position="1246"/>
        <end position="1255"/>
    </location>
</feature>
<feature type="disulfide bond" evidence="5">
    <location>
        <begin position="1351"/>
        <end position="1360"/>
    </location>
</feature>
<dbReference type="GO" id="GO:0009986">
    <property type="term" value="C:cell surface"/>
    <property type="evidence" value="ECO:0007669"/>
    <property type="project" value="TreeGrafter"/>
</dbReference>
<feature type="disulfide bond" evidence="5">
    <location>
        <begin position="1512"/>
        <end position="1521"/>
    </location>
</feature>
<feature type="disulfide bond" evidence="5">
    <location>
        <begin position="1462"/>
        <end position="1472"/>
    </location>
</feature>
<dbReference type="Pfam" id="PF07974">
    <property type="entry name" value="EGF_2"/>
    <property type="match status" value="1"/>
</dbReference>